<evidence type="ECO:0000313" key="3">
    <source>
        <dbReference type="Proteomes" id="UP000053599"/>
    </source>
</evidence>
<reference evidence="2 3" key="1">
    <citation type="submission" date="2015-01" db="EMBL/GenBank/DDBJ databases">
        <title>The Genome Sequence of Exophiala sideris CBS121828.</title>
        <authorList>
            <consortium name="The Broad Institute Genomics Platform"/>
            <person name="Cuomo C."/>
            <person name="de Hoog S."/>
            <person name="Gorbushina A."/>
            <person name="Stielow B."/>
            <person name="Teixiera M."/>
            <person name="Abouelleil A."/>
            <person name="Chapman S.B."/>
            <person name="Priest M."/>
            <person name="Young S.K."/>
            <person name="Wortman J."/>
            <person name="Nusbaum C."/>
            <person name="Birren B."/>
        </authorList>
    </citation>
    <scope>NUCLEOTIDE SEQUENCE [LARGE SCALE GENOMIC DNA]</scope>
    <source>
        <strain evidence="2 3">CBS 121828</strain>
    </source>
</reference>
<evidence type="ECO:0000256" key="1">
    <source>
        <dbReference type="SAM" id="MobiDB-lite"/>
    </source>
</evidence>
<evidence type="ECO:0000313" key="2">
    <source>
        <dbReference type="EMBL" id="KIV79895.1"/>
    </source>
</evidence>
<organism evidence="2 3">
    <name type="scientific">Exophiala sideris</name>
    <dbReference type="NCBI Taxonomy" id="1016849"/>
    <lineage>
        <taxon>Eukaryota</taxon>
        <taxon>Fungi</taxon>
        <taxon>Dikarya</taxon>
        <taxon>Ascomycota</taxon>
        <taxon>Pezizomycotina</taxon>
        <taxon>Eurotiomycetes</taxon>
        <taxon>Chaetothyriomycetidae</taxon>
        <taxon>Chaetothyriales</taxon>
        <taxon>Herpotrichiellaceae</taxon>
        <taxon>Exophiala</taxon>
    </lineage>
</organism>
<feature type="region of interest" description="Disordered" evidence="1">
    <location>
        <begin position="19"/>
        <end position="110"/>
    </location>
</feature>
<name>A0A0D1VUN0_9EURO</name>
<feature type="region of interest" description="Disordered" evidence="1">
    <location>
        <begin position="170"/>
        <end position="191"/>
    </location>
</feature>
<dbReference type="Proteomes" id="UP000053599">
    <property type="component" value="Unassembled WGS sequence"/>
</dbReference>
<dbReference type="OrthoDB" id="4160813at2759"/>
<accession>A0A0D1VUN0</accession>
<dbReference type="AlphaFoldDB" id="A0A0D1VUN0"/>
<protein>
    <submittedName>
        <fullName evidence="2">Uncharacterized protein</fullName>
    </submittedName>
</protein>
<dbReference type="EMBL" id="KN846953">
    <property type="protein sequence ID" value="KIV79895.1"/>
    <property type="molecule type" value="Genomic_DNA"/>
</dbReference>
<dbReference type="HOGENOM" id="CLU_043829_0_0_1"/>
<feature type="compositionally biased region" description="Low complexity" evidence="1">
    <location>
        <begin position="173"/>
        <end position="184"/>
    </location>
</feature>
<gene>
    <name evidence="2" type="ORF">PV11_07436</name>
</gene>
<sequence>MASFIDRLFPMDQLEALGNKWPEPANKRRKLDCSIKQTQTQSQQQQPLRRQHSQSVSIDPRDHRFSLSSQHGKPSASMHGNKPTGALRRANTDSMAARPTRPTPNVNSKPTVKSCLPTFIEPSILNVYLHNLHPKDRPRYSVPASPKADTQARETKHATRIQYEEYAAFSPGSLTSDSASPASSGETCQTPPPGIYAQLRSGPFSHLIDGLRVTDHERDLMQDLLKPAPVALPMPPAATGEKRKAPTDSEVEIISDDFYTIDQTLLEKMFPPSVKDQILPSGYEYVSNIQATKESDVHSSGLSPVFMEEEDESPAGIVMPANDPLSVDDFFDLEEAASALSPLSI</sequence>
<proteinExistence type="predicted"/>
<feature type="compositionally biased region" description="Low complexity" evidence="1">
    <location>
        <begin position="37"/>
        <end position="48"/>
    </location>
</feature>